<dbReference type="AlphaFoldDB" id="A0A5C0ATF9"/>
<accession>A0A5C0ATF9</accession>
<evidence type="ECO:0000313" key="2">
    <source>
        <dbReference type="EMBL" id="QEI05649.1"/>
    </source>
</evidence>
<name>A0A5C0ATF9_9BURK</name>
<dbReference type="RefSeq" id="WP_148814032.1">
    <property type="nucleotide sequence ID" value="NZ_CP043046.1"/>
</dbReference>
<keyword evidence="1" id="KW-0732">Signal</keyword>
<evidence type="ECO:0000256" key="1">
    <source>
        <dbReference type="SAM" id="SignalP"/>
    </source>
</evidence>
<feature type="signal peptide" evidence="1">
    <location>
        <begin position="1"/>
        <end position="37"/>
    </location>
</feature>
<proteinExistence type="predicted"/>
<reference evidence="2 3" key="1">
    <citation type="submission" date="2019-08" db="EMBL/GenBank/DDBJ databases">
        <title>Amphibian skin-associated Pigmentiphaga: genome sequence and occurrence across geography and hosts.</title>
        <authorList>
            <person name="Bletz M.C."/>
            <person name="Bunk B."/>
            <person name="Sproeer C."/>
            <person name="Biwer P."/>
            <person name="Reiter S."/>
            <person name="Rabemananjara F.C.E."/>
            <person name="Schulz S."/>
            <person name="Overmann J."/>
            <person name="Vences M."/>
        </authorList>
    </citation>
    <scope>NUCLEOTIDE SEQUENCE [LARGE SCALE GENOMIC DNA]</scope>
    <source>
        <strain evidence="2 3">Mada1488</strain>
    </source>
</reference>
<gene>
    <name evidence="2" type="ORF">FXN63_07190</name>
</gene>
<dbReference type="EMBL" id="CP043046">
    <property type="protein sequence ID" value="QEI05649.1"/>
    <property type="molecule type" value="Genomic_DNA"/>
</dbReference>
<feature type="chain" id="PRO_5022721808" evidence="1">
    <location>
        <begin position="38"/>
        <end position="123"/>
    </location>
</feature>
<dbReference type="OrthoDB" id="8797260at2"/>
<dbReference type="KEGG" id="pacr:FXN63_07190"/>
<organism evidence="2 3">
    <name type="scientific">Pigmentiphaga aceris</name>
    <dbReference type="NCBI Taxonomy" id="1940612"/>
    <lineage>
        <taxon>Bacteria</taxon>
        <taxon>Pseudomonadati</taxon>
        <taxon>Pseudomonadota</taxon>
        <taxon>Betaproteobacteria</taxon>
        <taxon>Burkholderiales</taxon>
        <taxon>Alcaligenaceae</taxon>
        <taxon>Pigmentiphaga</taxon>
    </lineage>
</organism>
<dbReference type="Pfam" id="PF12266">
    <property type="entry name" value="DUF3613"/>
    <property type="match status" value="1"/>
</dbReference>
<keyword evidence="3" id="KW-1185">Reference proteome</keyword>
<evidence type="ECO:0000313" key="3">
    <source>
        <dbReference type="Proteomes" id="UP000325161"/>
    </source>
</evidence>
<sequence>MHLIPKLARSQVPDAQVRCRQLLLGLVLSGTAWLAHAQPAPQPSTAMTAAPNVGAVPSAPGRAPVVGATARHLLEAQSSGRIAAPGKPMSGATASASWKRYVDTFSHPVPEFFESRVGKKTSE</sequence>
<protein>
    <submittedName>
        <fullName evidence="2">DUF3613 domain-containing protein</fullName>
    </submittedName>
</protein>
<dbReference type="InterPro" id="IPR022053">
    <property type="entry name" value="DUF3613"/>
</dbReference>
<dbReference type="Proteomes" id="UP000325161">
    <property type="component" value="Chromosome"/>
</dbReference>